<evidence type="ECO:0000313" key="3">
    <source>
        <dbReference type="Proteomes" id="UP000516384"/>
    </source>
</evidence>
<name>A0A7H0YGH4_9BACL</name>
<evidence type="ECO:0000256" key="1">
    <source>
        <dbReference type="SAM" id="Phobius"/>
    </source>
</evidence>
<feature type="transmembrane region" description="Helical" evidence="1">
    <location>
        <begin position="62"/>
        <end position="80"/>
    </location>
</feature>
<sequence>MIILMLKLRNKRRNSELLHSFLTAIIYFLASMLLTYLVVIKWSGTTVYDYYLELKNSGFFEWYIPYVCIILVSAVIWFVYKRIQRHRLLEFKKALESIRDTLGVLEDIRSYDGLLEIMEQDAGNRLKVRLQECRLEVEDDHQRVHLYLSFNPSFIEISQIKVAHPGTDIATRMLEWLKNFAIENRIYNIRIGINETEAVQTFAQDHEFVLSQETKTWNLQLQKKQ</sequence>
<keyword evidence="1" id="KW-0812">Transmembrane</keyword>
<protein>
    <submittedName>
        <fullName evidence="2">Uncharacterized protein</fullName>
    </submittedName>
</protein>
<proteinExistence type="predicted"/>
<organism evidence="2 3">
    <name type="scientific">Paenibacillus peoriae</name>
    <dbReference type="NCBI Taxonomy" id="59893"/>
    <lineage>
        <taxon>Bacteria</taxon>
        <taxon>Bacillati</taxon>
        <taxon>Bacillota</taxon>
        <taxon>Bacilli</taxon>
        <taxon>Bacillales</taxon>
        <taxon>Paenibacillaceae</taxon>
        <taxon>Paenibacillus</taxon>
    </lineage>
</organism>
<dbReference type="AlphaFoldDB" id="A0A7H0YGH4"/>
<dbReference type="Proteomes" id="UP000516384">
    <property type="component" value="Chromosome"/>
</dbReference>
<reference evidence="2 3" key="1">
    <citation type="submission" date="2020-09" db="EMBL/GenBank/DDBJ databases">
        <title>Characterization of Paenibacillus peoriae strain ZF390 with broad-spectrum antimicrobial activity as a potential biocontrol agent.</title>
        <authorList>
            <person name="Li L."/>
            <person name="Zhao Y."/>
            <person name="Li B."/>
            <person name="Xie X."/>
        </authorList>
    </citation>
    <scope>NUCLEOTIDE SEQUENCE [LARGE SCALE GENOMIC DNA]</scope>
    <source>
        <strain evidence="2 3">ZF390</strain>
    </source>
</reference>
<gene>
    <name evidence="2" type="ORF">IAQ67_15715</name>
</gene>
<keyword evidence="1" id="KW-0472">Membrane</keyword>
<accession>A0A7H0YGH4</accession>
<dbReference type="EMBL" id="CP061172">
    <property type="protein sequence ID" value="QNR70182.1"/>
    <property type="molecule type" value="Genomic_DNA"/>
</dbReference>
<keyword evidence="1" id="KW-1133">Transmembrane helix</keyword>
<feature type="transmembrane region" description="Helical" evidence="1">
    <location>
        <begin position="21"/>
        <end position="42"/>
    </location>
</feature>
<evidence type="ECO:0000313" key="2">
    <source>
        <dbReference type="EMBL" id="QNR70182.1"/>
    </source>
</evidence>